<proteinExistence type="predicted"/>
<protein>
    <submittedName>
        <fullName evidence="1">Uncharacterized protein</fullName>
    </submittedName>
</protein>
<organism evidence="1 2">
    <name type="scientific">Pontibacter diazotrophicus</name>
    <dbReference type="NCBI Taxonomy" id="1400979"/>
    <lineage>
        <taxon>Bacteria</taxon>
        <taxon>Pseudomonadati</taxon>
        <taxon>Bacteroidota</taxon>
        <taxon>Cytophagia</taxon>
        <taxon>Cytophagales</taxon>
        <taxon>Hymenobacteraceae</taxon>
        <taxon>Pontibacter</taxon>
    </lineage>
</organism>
<keyword evidence="2" id="KW-1185">Reference proteome</keyword>
<dbReference type="EMBL" id="QRGR01000022">
    <property type="protein sequence ID" value="RDV13634.1"/>
    <property type="molecule type" value="Genomic_DNA"/>
</dbReference>
<dbReference type="AlphaFoldDB" id="A0A3D8L8D6"/>
<evidence type="ECO:0000313" key="2">
    <source>
        <dbReference type="Proteomes" id="UP000256708"/>
    </source>
</evidence>
<name>A0A3D8L8D6_9BACT</name>
<evidence type="ECO:0000313" key="1">
    <source>
        <dbReference type="EMBL" id="RDV13634.1"/>
    </source>
</evidence>
<accession>A0A3D8L8D6</accession>
<sequence length="61" mass="7344">MGLMKYNYIENQEQYEEVTLRVEQFKDAEPGTNEAKELKVLVKMLVNFEKKQVQDHNKIKR</sequence>
<reference evidence="2" key="1">
    <citation type="submission" date="2018-08" db="EMBL/GenBank/DDBJ databases">
        <authorList>
            <person name="Liu Z.-W."/>
            <person name="Du Z.-J."/>
        </authorList>
    </citation>
    <scope>NUCLEOTIDE SEQUENCE [LARGE SCALE GENOMIC DNA]</scope>
    <source>
        <strain evidence="2">H4X</strain>
    </source>
</reference>
<dbReference type="Proteomes" id="UP000256708">
    <property type="component" value="Unassembled WGS sequence"/>
</dbReference>
<gene>
    <name evidence="1" type="ORF">DXT99_19055</name>
</gene>
<comment type="caution">
    <text evidence="1">The sequence shown here is derived from an EMBL/GenBank/DDBJ whole genome shotgun (WGS) entry which is preliminary data.</text>
</comment>